<dbReference type="EMBL" id="JAQIZT010000004">
    <property type="protein sequence ID" value="KAJ7000201.1"/>
    <property type="molecule type" value="Genomic_DNA"/>
</dbReference>
<sequence>MISLMPVLKHKLTSSLLPMEGLSGSYLLENPCTGNSSPIHHQGAYCFTERCPDSDESPGGLNTKGHLLLAGGKKGMLLTLELAVSLIWGEITEKWE</sequence>
<proteinExistence type="predicted"/>
<reference evidence="1 2" key="1">
    <citation type="journal article" date="2023" name="Mol. Ecol. Resour.">
        <title>Chromosome-level genome assembly of a triploid poplar Populus alba 'Berolinensis'.</title>
        <authorList>
            <person name="Chen S."/>
            <person name="Yu Y."/>
            <person name="Wang X."/>
            <person name="Wang S."/>
            <person name="Zhang T."/>
            <person name="Zhou Y."/>
            <person name="He R."/>
            <person name="Meng N."/>
            <person name="Wang Y."/>
            <person name="Liu W."/>
            <person name="Liu Z."/>
            <person name="Liu J."/>
            <person name="Guo Q."/>
            <person name="Huang H."/>
            <person name="Sederoff R.R."/>
            <person name="Wang G."/>
            <person name="Qu G."/>
            <person name="Chen S."/>
        </authorList>
    </citation>
    <scope>NUCLEOTIDE SEQUENCE [LARGE SCALE GENOMIC DNA]</scope>
    <source>
        <strain evidence="1">SC-2020</strain>
    </source>
</reference>
<dbReference type="Proteomes" id="UP001164929">
    <property type="component" value="Chromosome 4"/>
</dbReference>
<comment type="caution">
    <text evidence="1">The sequence shown here is derived from an EMBL/GenBank/DDBJ whole genome shotgun (WGS) entry which is preliminary data.</text>
</comment>
<gene>
    <name evidence="1" type="ORF">NC653_010852</name>
</gene>
<name>A0AAD6W686_9ROSI</name>
<evidence type="ECO:0000313" key="2">
    <source>
        <dbReference type="Proteomes" id="UP001164929"/>
    </source>
</evidence>
<accession>A0AAD6W686</accession>
<evidence type="ECO:0000313" key="1">
    <source>
        <dbReference type="EMBL" id="KAJ7000201.1"/>
    </source>
</evidence>
<keyword evidence="2" id="KW-1185">Reference proteome</keyword>
<protein>
    <submittedName>
        <fullName evidence="1">Uncharacterized protein</fullName>
    </submittedName>
</protein>
<dbReference type="AlphaFoldDB" id="A0AAD6W686"/>
<organism evidence="1 2">
    <name type="scientific">Populus alba x Populus x berolinensis</name>
    <dbReference type="NCBI Taxonomy" id="444605"/>
    <lineage>
        <taxon>Eukaryota</taxon>
        <taxon>Viridiplantae</taxon>
        <taxon>Streptophyta</taxon>
        <taxon>Embryophyta</taxon>
        <taxon>Tracheophyta</taxon>
        <taxon>Spermatophyta</taxon>
        <taxon>Magnoliopsida</taxon>
        <taxon>eudicotyledons</taxon>
        <taxon>Gunneridae</taxon>
        <taxon>Pentapetalae</taxon>
        <taxon>rosids</taxon>
        <taxon>fabids</taxon>
        <taxon>Malpighiales</taxon>
        <taxon>Salicaceae</taxon>
        <taxon>Saliceae</taxon>
        <taxon>Populus</taxon>
    </lineage>
</organism>